<evidence type="ECO:0000256" key="1">
    <source>
        <dbReference type="SAM" id="MobiDB-lite"/>
    </source>
</evidence>
<keyword evidence="4" id="KW-1185">Reference proteome</keyword>
<dbReference type="Gene3D" id="3.90.1150.80">
    <property type="match status" value="1"/>
</dbReference>
<dbReference type="InterPro" id="IPR038608">
    <property type="entry name" value="Csm1/Pcs1_C_sf"/>
</dbReference>
<accession>A0ABQ7I2L7</accession>
<feature type="region of interest" description="Disordered" evidence="1">
    <location>
        <begin position="1"/>
        <end position="71"/>
    </location>
</feature>
<dbReference type="InterPro" id="IPR031519">
    <property type="entry name" value="DUF5094"/>
</dbReference>
<comment type="caution">
    <text evidence="3">The sequence shown here is derived from an EMBL/GenBank/DDBJ whole genome shotgun (WGS) entry which is preliminary data.</text>
</comment>
<name>A0ABQ7I2L7_9MICR</name>
<evidence type="ECO:0000259" key="2">
    <source>
        <dbReference type="Pfam" id="PF17015"/>
    </source>
</evidence>
<protein>
    <recommendedName>
        <fullName evidence="2">DUF5094 domain-containing protein</fullName>
    </recommendedName>
</protein>
<gene>
    <name evidence="3" type="ORF">TCON_0114</name>
</gene>
<sequence>MRGKNTMATPRRRITFKTPNRKVRTPHTKSKIPKTPVPSRKIEKGEASESKHIEENRPHKQVKASHSDVNPDRALSAKLEKEIQHKREELLDAYKKENSFLRNLKKDVLIYKKFMGLDITEKDGGYECCQEVNGSESKRGIRFFLGQENNTFVYNLIEVENVELPDFLCEEICFDESQLHMFFFKVMESLVTKPGC</sequence>
<feature type="compositionally biased region" description="Basic and acidic residues" evidence="1">
    <location>
        <begin position="40"/>
        <end position="58"/>
    </location>
</feature>
<reference evidence="3 4" key="1">
    <citation type="submission" date="2019-01" db="EMBL/GenBank/DDBJ databases">
        <title>Genomes sequencing and comparative genomics of infectious freshwater microsporidia, Cucumispora dikerogammari and Thelohania contejeani.</title>
        <authorList>
            <person name="Cormier A."/>
            <person name="Giraud I."/>
            <person name="Wattier R."/>
            <person name="Teixeira M."/>
            <person name="Grandjean F."/>
            <person name="Rigaud T."/>
            <person name="Cordaux R."/>
        </authorList>
    </citation>
    <scope>NUCLEOTIDE SEQUENCE [LARGE SCALE GENOMIC DNA]</scope>
    <source>
        <strain evidence="3">T1</strain>
        <tissue evidence="3">Spores</tissue>
    </source>
</reference>
<dbReference type="Proteomes" id="UP001516464">
    <property type="component" value="Unassembled WGS sequence"/>
</dbReference>
<organism evidence="3 4">
    <name type="scientific">Astathelohania contejeani</name>
    <dbReference type="NCBI Taxonomy" id="164912"/>
    <lineage>
        <taxon>Eukaryota</taxon>
        <taxon>Fungi</taxon>
        <taxon>Fungi incertae sedis</taxon>
        <taxon>Microsporidia</taxon>
        <taxon>Astathelohaniidae</taxon>
        <taxon>Astathelohania</taxon>
    </lineage>
</organism>
<feature type="compositionally biased region" description="Basic residues" evidence="1">
    <location>
        <begin position="10"/>
        <end position="32"/>
    </location>
</feature>
<evidence type="ECO:0000313" key="3">
    <source>
        <dbReference type="EMBL" id="KAF7684698.1"/>
    </source>
</evidence>
<feature type="domain" description="DUF5094" evidence="2">
    <location>
        <begin position="11"/>
        <end position="193"/>
    </location>
</feature>
<evidence type="ECO:0000313" key="4">
    <source>
        <dbReference type="Proteomes" id="UP001516464"/>
    </source>
</evidence>
<dbReference type="Pfam" id="PF17015">
    <property type="entry name" value="DUF5094"/>
    <property type="match status" value="1"/>
</dbReference>
<dbReference type="EMBL" id="SBIQ01000004">
    <property type="protein sequence ID" value="KAF7684698.1"/>
    <property type="molecule type" value="Genomic_DNA"/>
</dbReference>
<proteinExistence type="predicted"/>